<accession>A0A8K0KE71</accession>
<evidence type="ECO:0000256" key="1">
    <source>
        <dbReference type="ARBA" id="ARBA00000885"/>
    </source>
</evidence>
<dbReference type="AlphaFoldDB" id="A0A8K0KE71"/>
<dbReference type="PROSITE" id="PS50237">
    <property type="entry name" value="HECT"/>
    <property type="match status" value="1"/>
</dbReference>
<dbReference type="InterPro" id="IPR044611">
    <property type="entry name" value="E3A/B/C-like"/>
</dbReference>
<reference evidence="10" key="2">
    <citation type="submission" date="2017-10" db="EMBL/GenBank/DDBJ databases">
        <title>Ladona fulva Genome sequencing and assembly.</title>
        <authorList>
            <person name="Murali S."/>
            <person name="Richards S."/>
            <person name="Bandaranaike D."/>
            <person name="Bellair M."/>
            <person name="Blankenburg K."/>
            <person name="Chao H."/>
            <person name="Dinh H."/>
            <person name="Doddapaneni H."/>
            <person name="Dugan-Rocha S."/>
            <person name="Elkadiri S."/>
            <person name="Gnanaolivu R."/>
            <person name="Hernandez B."/>
            <person name="Skinner E."/>
            <person name="Javaid M."/>
            <person name="Lee S."/>
            <person name="Li M."/>
            <person name="Ming W."/>
            <person name="Munidasa M."/>
            <person name="Muniz J."/>
            <person name="Nguyen L."/>
            <person name="Hughes D."/>
            <person name="Osuji N."/>
            <person name="Pu L.-L."/>
            <person name="Puazo M."/>
            <person name="Qu C."/>
            <person name="Quiroz J."/>
            <person name="Raj R."/>
            <person name="Weissenberger G."/>
            <person name="Xin Y."/>
            <person name="Zou X."/>
            <person name="Han Y."/>
            <person name="Worley K."/>
            <person name="Muzny D."/>
            <person name="Gibbs R."/>
        </authorList>
    </citation>
    <scope>NUCLEOTIDE SEQUENCE</scope>
    <source>
        <strain evidence="10">Sampled in the wild</strain>
    </source>
</reference>
<evidence type="ECO:0000256" key="6">
    <source>
        <dbReference type="ARBA" id="ARBA00022786"/>
    </source>
</evidence>
<dbReference type="Pfam" id="PF00415">
    <property type="entry name" value="RCC1"/>
    <property type="match status" value="1"/>
</dbReference>
<dbReference type="Gene3D" id="2.130.10.30">
    <property type="entry name" value="Regulator of chromosome condensation 1/beta-lactamase-inhibitor protein II"/>
    <property type="match status" value="1"/>
</dbReference>
<dbReference type="Proteomes" id="UP000792457">
    <property type="component" value="Unassembled WGS sequence"/>
</dbReference>
<feature type="repeat" description="RCC1" evidence="8">
    <location>
        <begin position="96"/>
        <end position="147"/>
    </location>
</feature>
<dbReference type="PANTHER" id="PTHR45700">
    <property type="entry name" value="UBIQUITIN-PROTEIN LIGASE E3C"/>
    <property type="match status" value="1"/>
</dbReference>
<protein>
    <recommendedName>
        <fullName evidence="3">HECT-type E3 ubiquitin transferase</fullName>
        <ecNumber evidence="3">2.3.2.26</ecNumber>
    </recommendedName>
</protein>
<organism evidence="10 11">
    <name type="scientific">Ladona fulva</name>
    <name type="common">Scarce chaser dragonfly</name>
    <name type="synonym">Libellula fulva</name>
    <dbReference type="NCBI Taxonomy" id="123851"/>
    <lineage>
        <taxon>Eukaryota</taxon>
        <taxon>Metazoa</taxon>
        <taxon>Ecdysozoa</taxon>
        <taxon>Arthropoda</taxon>
        <taxon>Hexapoda</taxon>
        <taxon>Insecta</taxon>
        <taxon>Pterygota</taxon>
        <taxon>Palaeoptera</taxon>
        <taxon>Odonata</taxon>
        <taxon>Epiprocta</taxon>
        <taxon>Anisoptera</taxon>
        <taxon>Libelluloidea</taxon>
        <taxon>Libellulidae</taxon>
        <taxon>Ladona</taxon>
    </lineage>
</organism>
<dbReference type="InterPro" id="IPR000408">
    <property type="entry name" value="Reg_chr_condens"/>
</dbReference>
<feature type="active site" description="Glycyl thioester intermediate" evidence="7">
    <location>
        <position position="771"/>
    </location>
</feature>
<proteinExistence type="predicted"/>
<evidence type="ECO:0000313" key="10">
    <source>
        <dbReference type="EMBL" id="KAG8232703.1"/>
    </source>
</evidence>
<keyword evidence="4" id="KW-0963">Cytoplasm</keyword>
<dbReference type="FunFam" id="3.30.2410.10:FF:000003">
    <property type="entry name" value="probable E3 ubiquitin-protein ligase HERC4 isoform X1"/>
    <property type="match status" value="1"/>
</dbReference>
<gene>
    <name evidence="10" type="ORF">J437_LFUL014721</name>
</gene>
<comment type="subcellular location">
    <subcellularLocation>
        <location evidence="2">Cytoplasm</location>
    </subcellularLocation>
</comment>
<dbReference type="OrthoDB" id="5981550at2759"/>
<dbReference type="CDD" id="cd00078">
    <property type="entry name" value="HECTc"/>
    <property type="match status" value="1"/>
</dbReference>
<evidence type="ECO:0000256" key="7">
    <source>
        <dbReference type="PROSITE-ProRule" id="PRU00104"/>
    </source>
</evidence>
<dbReference type="GO" id="GO:0061630">
    <property type="term" value="F:ubiquitin protein ligase activity"/>
    <property type="evidence" value="ECO:0007669"/>
    <property type="project" value="UniProtKB-EC"/>
</dbReference>
<evidence type="ECO:0000256" key="8">
    <source>
        <dbReference type="PROSITE-ProRule" id="PRU00235"/>
    </source>
</evidence>
<feature type="domain" description="HECT" evidence="9">
    <location>
        <begin position="477"/>
        <end position="803"/>
    </location>
</feature>
<dbReference type="Pfam" id="PF00632">
    <property type="entry name" value="HECT"/>
    <property type="match status" value="1"/>
</dbReference>
<dbReference type="GO" id="GO:0000209">
    <property type="term" value="P:protein polyubiquitination"/>
    <property type="evidence" value="ECO:0007669"/>
    <property type="project" value="InterPro"/>
</dbReference>
<dbReference type="PROSITE" id="PS50012">
    <property type="entry name" value="RCC1_3"/>
    <property type="match status" value="1"/>
</dbReference>
<keyword evidence="6 7" id="KW-0833">Ubl conjugation pathway</keyword>
<dbReference type="GO" id="GO:0005737">
    <property type="term" value="C:cytoplasm"/>
    <property type="evidence" value="ECO:0007669"/>
    <property type="project" value="UniProtKB-SubCell"/>
</dbReference>
<evidence type="ECO:0000256" key="4">
    <source>
        <dbReference type="ARBA" id="ARBA00022490"/>
    </source>
</evidence>
<evidence type="ECO:0000256" key="2">
    <source>
        <dbReference type="ARBA" id="ARBA00004496"/>
    </source>
</evidence>
<dbReference type="GO" id="GO:0009966">
    <property type="term" value="P:regulation of signal transduction"/>
    <property type="evidence" value="ECO:0007669"/>
    <property type="project" value="UniProtKB-ARBA"/>
</dbReference>
<name>A0A8K0KE71_LADFU</name>
<sequence length="803" mass="91215">MYAFGVGGAGQLGNRLSSNASTPQLVIGPWLQNYIDGAEVMCNLATSSQQQQNISPQYEKMVNGLTSDVAKGTCTLKSIFAGGDHCFLRVSDPKDGGVFSCGLGSYGQLGHNSKSNEVLPRKVMELMGLTVTQISCGRVHPPSSQIRIVTHERMKECEAVPPNVAVDLDLISVYSSVDRYLETVFSSQACVNGSFLLPGDLHFTCSSRHHGIDMVLAQHCFAALARAENSSISDLVYNCVSNTLLLTLSKSPPDTEALRIYLILPLYHQFENAKNYEALQCPFGQSVLMLTPEAYRVVDMWWSCASADYFERLVRIFKDILEYLIKICKTDDSMKEVPWNQNIVVGLEILRILNDLNKKFPGGSKVPYETFYLPDLPDKVNLPYDYIRWVTEKSVCTSQSLYFCDYPFLFDARSKTLLLQTDQAMQMQSAINEATTRAFPSLIFGGPSVAAQVHFLILEVTRENIVGDTLTQLRKFDSRDLKKPLKVKFLGEEAEDAGGVRKEFFLLLMREVLDPKYGMFQQYEETRAIWFSENSFEDEGMYFLIGLLCGLAIYNFTIIELPFPLLLYKKLLGEPVSLSDLAQLSPTMTRSLQSLLDYEGSDVEQVFGLYFELSRDMYGETRVFRLKPGGENIPVTQENKWEYVDLYVDWVLNKSVEKHFQAYQNGFLKVCQGRVLKLFQAQELMAAIVGNEDYDWDELERETEYKNGYSSSHPTIRLFWEVFHELTLEQKKKFLLFLTGSDRIPIVGMKAIKIIIQPTEDDKFLPVAHTCFNLLDLPRYATKEKLRYKLLQAIQHYEGFSLV</sequence>
<reference evidence="10" key="1">
    <citation type="submission" date="2013-04" db="EMBL/GenBank/DDBJ databases">
        <authorList>
            <person name="Qu J."/>
            <person name="Murali S.C."/>
            <person name="Bandaranaike D."/>
            <person name="Bellair M."/>
            <person name="Blankenburg K."/>
            <person name="Chao H."/>
            <person name="Dinh H."/>
            <person name="Doddapaneni H."/>
            <person name="Downs B."/>
            <person name="Dugan-Rocha S."/>
            <person name="Elkadiri S."/>
            <person name="Gnanaolivu R.D."/>
            <person name="Hernandez B."/>
            <person name="Javaid M."/>
            <person name="Jayaseelan J.C."/>
            <person name="Lee S."/>
            <person name="Li M."/>
            <person name="Ming W."/>
            <person name="Munidasa M."/>
            <person name="Muniz J."/>
            <person name="Nguyen L."/>
            <person name="Ongeri F."/>
            <person name="Osuji N."/>
            <person name="Pu L.-L."/>
            <person name="Puazo M."/>
            <person name="Qu C."/>
            <person name="Quiroz J."/>
            <person name="Raj R."/>
            <person name="Weissenberger G."/>
            <person name="Xin Y."/>
            <person name="Zou X."/>
            <person name="Han Y."/>
            <person name="Richards S."/>
            <person name="Worley K."/>
            <person name="Muzny D."/>
            <person name="Gibbs R."/>
        </authorList>
    </citation>
    <scope>NUCLEOTIDE SEQUENCE</scope>
    <source>
        <strain evidence="10">Sampled in the wild</strain>
    </source>
</reference>
<keyword evidence="11" id="KW-1185">Reference proteome</keyword>
<dbReference type="Gene3D" id="3.90.1750.10">
    <property type="entry name" value="Hect, E3 ligase catalytic domains"/>
    <property type="match status" value="1"/>
</dbReference>
<dbReference type="PANTHER" id="PTHR45700:SF8">
    <property type="entry name" value="HECT-TYPE E3 UBIQUITIN TRANSFERASE"/>
    <property type="match status" value="1"/>
</dbReference>
<dbReference type="Gene3D" id="3.30.2160.10">
    <property type="entry name" value="Hect, E3 ligase catalytic domain"/>
    <property type="match status" value="1"/>
</dbReference>
<dbReference type="SMART" id="SM00119">
    <property type="entry name" value="HECTc"/>
    <property type="match status" value="1"/>
</dbReference>
<evidence type="ECO:0000256" key="3">
    <source>
        <dbReference type="ARBA" id="ARBA00012485"/>
    </source>
</evidence>
<dbReference type="SUPFAM" id="SSF50985">
    <property type="entry name" value="RCC1/BLIP-II"/>
    <property type="match status" value="1"/>
</dbReference>
<evidence type="ECO:0000259" key="9">
    <source>
        <dbReference type="PROSITE" id="PS50237"/>
    </source>
</evidence>
<dbReference type="InterPro" id="IPR009091">
    <property type="entry name" value="RCC1/BLIP-II"/>
</dbReference>
<dbReference type="EMBL" id="KZ308644">
    <property type="protein sequence ID" value="KAG8232703.1"/>
    <property type="molecule type" value="Genomic_DNA"/>
</dbReference>
<dbReference type="InterPro" id="IPR000569">
    <property type="entry name" value="HECT_dom"/>
</dbReference>
<evidence type="ECO:0000256" key="5">
    <source>
        <dbReference type="ARBA" id="ARBA00022679"/>
    </source>
</evidence>
<comment type="caution">
    <text evidence="10">The sequence shown here is derived from an EMBL/GenBank/DDBJ whole genome shotgun (WGS) entry which is preliminary data.</text>
</comment>
<dbReference type="FunFam" id="3.30.2160.10:FF:000004">
    <property type="entry name" value="probable E3 ubiquitin-protein ligase HERC4 isoform X1"/>
    <property type="match status" value="1"/>
</dbReference>
<keyword evidence="5" id="KW-0808">Transferase</keyword>
<evidence type="ECO:0000313" key="11">
    <source>
        <dbReference type="Proteomes" id="UP000792457"/>
    </source>
</evidence>
<dbReference type="Gene3D" id="3.30.2410.10">
    <property type="entry name" value="Hect, E3 ligase catalytic domain"/>
    <property type="match status" value="1"/>
</dbReference>
<comment type="catalytic activity">
    <reaction evidence="1">
        <text>S-ubiquitinyl-[E2 ubiquitin-conjugating enzyme]-L-cysteine + [acceptor protein]-L-lysine = [E2 ubiquitin-conjugating enzyme]-L-cysteine + N(6)-ubiquitinyl-[acceptor protein]-L-lysine.</text>
        <dbReference type="EC" id="2.3.2.26"/>
    </reaction>
</comment>
<dbReference type="EC" id="2.3.2.26" evidence="3"/>
<dbReference type="SUPFAM" id="SSF56204">
    <property type="entry name" value="Hect, E3 ligase catalytic domain"/>
    <property type="match status" value="1"/>
</dbReference>
<dbReference type="InterPro" id="IPR035983">
    <property type="entry name" value="Hect_E3_ubiquitin_ligase"/>
</dbReference>